<accession>A0A0K1PQE4</accession>
<evidence type="ECO:0000313" key="1">
    <source>
        <dbReference type="EMBL" id="AKU95760.1"/>
    </source>
</evidence>
<dbReference type="AlphaFoldDB" id="A0A0K1PQE4"/>
<evidence type="ECO:0000313" key="2">
    <source>
        <dbReference type="Proteomes" id="UP000064967"/>
    </source>
</evidence>
<keyword evidence="2" id="KW-1185">Reference proteome</keyword>
<dbReference type="Proteomes" id="UP000064967">
    <property type="component" value="Chromosome"/>
</dbReference>
<proteinExistence type="predicted"/>
<gene>
    <name evidence="1" type="ORF">AKJ09_02424</name>
</gene>
<dbReference type="EMBL" id="CP012333">
    <property type="protein sequence ID" value="AKU95760.1"/>
    <property type="molecule type" value="Genomic_DNA"/>
</dbReference>
<dbReference type="RefSeq" id="WP_146647150.1">
    <property type="nucleotide sequence ID" value="NZ_CP012333.1"/>
</dbReference>
<reference evidence="1 2" key="1">
    <citation type="submission" date="2015-08" db="EMBL/GenBank/DDBJ databases">
        <authorList>
            <person name="Babu N.S."/>
            <person name="Beckwith C.J."/>
            <person name="Beseler K.G."/>
            <person name="Brison A."/>
            <person name="Carone J.V."/>
            <person name="Caskin T.P."/>
            <person name="Diamond M."/>
            <person name="Durham M.E."/>
            <person name="Foxe J.M."/>
            <person name="Go M."/>
            <person name="Henderson B.A."/>
            <person name="Jones I.B."/>
            <person name="McGettigan J.A."/>
            <person name="Micheletti S.J."/>
            <person name="Nasrallah M.E."/>
            <person name="Ortiz D."/>
            <person name="Piller C.R."/>
            <person name="Privatt S.R."/>
            <person name="Schneider S.L."/>
            <person name="Sharp S."/>
            <person name="Smith T.C."/>
            <person name="Stanton J.D."/>
            <person name="Ullery H.E."/>
            <person name="Wilson R.J."/>
            <person name="Serrano M.G."/>
            <person name="Buck G."/>
            <person name="Lee V."/>
            <person name="Wang Y."/>
            <person name="Carvalho R."/>
            <person name="Voegtly L."/>
            <person name="Shi R."/>
            <person name="Duckworth R."/>
            <person name="Johnson A."/>
            <person name="Loviza R."/>
            <person name="Walstead R."/>
            <person name="Shah Z."/>
            <person name="Kiflezghi M."/>
            <person name="Wade K."/>
            <person name="Ball S.L."/>
            <person name="Bradley K.W."/>
            <person name="Asai D.J."/>
            <person name="Bowman C.A."/>
            <person name="Russell D.A."/>
            <person name="Pope W.H."/>
            <person name="Jacobs-Sera D."/>
            <person name="Hendrix R.W."/>
            <person name="Hatfull G.F."/>
        </authorList>
    </citation>
    <scope>NUCLEOTIDE SEQUENCE [LARGE SCALE GENOMIC DNA]</scope>
    <source>
        <strain evidence="1 2">DSM 27648</strain>
    </source>
</reference>
<name>A0A0K1PQE4_9BACT</name>
<sequence length="124" mass="14316">MSIWIDAPKNSAETYKVLTECAAYMYTITYEDLANSVARVRRDKKRPSAVSLSRPLGFIRDYICRPKGLPWLNALAVNKQTFLPGDSFIPPGARGRKKSPEDEFLWWRGMVLQVYAYPWDQLKL</sequence>
<dbReference type="KEGG" id="llu:AKJ09_02424"/>
<organism evidence="1 2">
    <name type="scientific">Labilithrix luteola</name>
    <dbReference type="NCBI Taxonomy" id="1391654"/>
    <lineage>
        <taxon>Bacteria</taxon>
        <taxon>Pseudomonadati</taxon>
        <taxon>Myxococcota</taxon>
        <taxon>Polyangia</taxon>
        <taxon>Polyangiales</taxon>
        <taxon>Labilitrichaceae</taxon>
        <taxon>Labilithrix</taxon>
    </lineage>
</organism>
<dbReference type="STRING" id="1391654.AKJ09_02424"/>
<protein>
    <submittedName>
        <fullName evidence="1">Uncharacterized protein</fullName>
    </submittedName>
</protein>